<evidence type="ECO:0000313" key="1">
    <source>
        <dbReference type="EMBL" id="RZF64333.1"/>
    </source>
</evidence>
<protein>
    <submittedName>
        <fullName evidence="1">Uncharacterized protein</fullName>
    </submittedName>
</protein>
<sequence>MSDSRSLDALVIRNIADIEAAMKHAQERIGPRIWEVASRVMQAACEARDWTSVADIKDEDVWIADPAWLMPDQRKPKADFFLGLDERTSGDNDGENSWLATFVASGPNRATMAFWLCQRILGAGAWKKLVKSNDRIVAELRGLGFSVDDDDDRRLYLPVVLDREQLARAFETDDFDAVMEPVGTAVGNALAAADVLERLRGLARAAA</sequence>
<dbReference type="Proteomes" id="UP000292085">
    <property type="component" value="Unassembled WGS sequence"/>
</dbReference>
<accession>A0A4Q6XUR1</accession>
<comment type="caution">
    <text evidence="1">The sequence shown here is derived from an EMBL/GenBank/DDBJ whole genome shotgun (WGS) entry which is preliminary data.</text>
</comment>
<dbReference type="RefSeq" id="WP_130157458.1">
    <property type="nucleotide sequence ID" value="NZ_SGIS01000015.1"/>
</dbReference>
<keyword evidence="2" id="KW-1185">Reference proteome</keyword>
<organism evidence="1 2">
    <name type="scientific">Sphingomonas populi</name>
    <dbReference type="NCBI Taxonomy" id="2484750"/>
    <lineage>
        <taxon>Bacteria</taxon>
        <taxon>Pseudomonadati</taxon>
        <taxon>Pseudomonadota</taxon>
        <taxon>Alphaproteobacteria</taxon>
        <taxon>Sphingomonadales</taxon>
        <taxon>Sphingomonadaceae</taxon>
        <taxon>Sphingomonas</taxon>
    </lineage>
</organism>
<proteinExistence type="predicted"/>
<dbReference type="AlphaFoldDB" id="A0A4Q6XUR1"/>
<dbReference type="OrthoDB" id="7594812at2"/>
<evidence type="ECO:0000313" key="2">
    <source>
        <dbReference type="Proteomes" id="UP000292085"/>
    </source>
</evidence>
<name>A0A4Q6XUR1_9SPHN</name>
<dbReference type="EMBL" id="SGIS01000015">
    <property type="protein sequence ID" value="RZF64333.1"/>
    <property type="molecule type" value="Genomic_DNA"/>
</dbReference>
<gene>
    <name evidence="1" type="ORF">EWE75_11275</name>
</gene>
<reference evidence="1 2" key="1">
    <citation type="submission" date="2019-02" db="EMBL/GenBank/DDBJ databases">
        <authorList>
            <person name="Li Y."/>
        </authorList>
    </citation>
    <scope>NUCLEOTIDE SEQUENCE [LARGE SCALE GENOMIC DNA]</scope>
    <source>
        <strain evidence="1 2">3-7</strain>
    </source>
</reference>